<comment type="catalytic activity">
    <reaction evidence="1">
        <text>S-ubiquitinyl-[E2 ubiquitin-conjugating enzyme]-L-cysteine + [acceptor protein]-L-lysine = [E2 ubiquitin-conjugating enzyme]-L-cysteine + N(6)-ubiquitinyl-[acceptor protein]-L-lysine.</text>
        <dbReference type="EC" id="2.3.2.27"/>
    </reaction>
</comment>
<evidence type="ECO:0000256" key="1">
    <source>
        <dbReference type="ARBA" id="ARBA00000900"/>
    </source>
</evidence>
<dbReference type="GO" id="GO:0016567">
    <property type="term" value="P:protein ubiquitination"/>
    <property type="evidence" value="ECO:0007669"/>
    <property type="project" value="UniProtKB-UniPathway"/>
</dbReference>
<dbReference type="Gene3D" id="3.30.40.10">
    <property type="entry name" value="Zinc/RING finger domain, C3HC4 (zinc finger)"/>
    <property type="match status" value="1"/>
</dbReference>
<dbReference type="InterPro" id="IPR003613">
    <property type="entry name" value="Ubox_domain"/>
</dbReference>
<dbReference type="InterPro" id="IPR016024">
    <property type="entry name" value="ARM-type_fold"/>
</dbReference>
<protein>
    <recommendedName>
        <fullName evidence="3">RING-type E3 ubiquitin transferase</fullName>
        <ecNumber evidence="3">2.3.2.27</ecNumber>
    </recommendedName>
</protein>
<dbReference type="PROSITE" id="PS50176">
    <property type="entry name" value="ARM_REPEAT"/>
    <property type="match status" value="1"/>
</dbReference>
<dbReference type="InterPro" id="IPR052608">
    <property type="entry name" value="U-box_domain_protein"/>
</dbReference>
<dbReference type="Pfam" id="PF04564">
    <property type="entry name" value="U-box"/>
    <property type="match status" value="1"/>
</dbReference>
<evidence type="ECO:0000259" key="7">
    <source>
        <dbReference type="PROSITE" id="PS51698"/>
    </source>
</evidence>
<dbReference type="InterPro" id="IPR013083">
    <property type="entry name" value="Znf_RING/FYVE/PHD"/>
</dbReference>
<dbReference type="InterPro" id="IPR045210">
    <property type="entry name" value="RING-Ubox_PUB"/>
</dbReference>
<dbReference type="SMART" id="SM00504">
    <property type="entry name" value="Ubox"/>
    <property type="match status" value="1"/>
</dbReference>
<dbReference type="UniPathway" id="UPA00143"/>
<feature type="non-terminal residue" evidence="8">
    <location>
        <position position="1"/>
    </location>
</feature>
<evidence type="ECO:0000256" key="3">
    <source>
        <dbReference type="ARBA" id="ARBA00012483"/>
    </source>
</evidence>
<proteinExistence type="predicted"/>
<dbReference type="SUPFAM" id="SSF57850">
    <property type="entry name" value="RING/U-box"/>
    <property type="match status" value="1"/>
</dbReference>
<evidence type="ECO:0000256" key="2">
    <source>
        <dbReference type="ARBA" id="ARBA00004906"/>
    </source>
</evidence>
<gene>
    <name evidence="8" type="ORF">C3L33_03380</name>
</gene>
<accession>A0A6A4LUM0</accession>
<evidence type="ECO:0000256" key="5">
    <source>
        <dbReference type="ARBA" id="ARBA00022737"/>
    </source>
</evidence>
<dbReference type="EMBL" id="QEFC01000327">
    <property type="protein sequence ID" value="KAE9464736.1"/>
    <property type="molecule type" value="Genomic_DNA"/>
</dbReference>
<dbReference type="SUPFAM" id="SSF48371">
    <property type="entry name" value="ARM repeat"/>
    <property type="match status" value="3"/>
</dbReference>
<feature type="repeat" description="ARM" evidence="6">
    <location>
        <begin position="596"/>
        <end position="638"/>
    </location>
</feature>
<keyword evidence="5" id="KW-0677">Repeat</keyword>
<keyword evidence="4" id="KW-0808">Transferase</keyword>
<dbReference type="Proteomes" id="UP000428333">
    <property type="component" value="Linkage Group LG02"/>
</dbReference>
<dbReference type="GO" id="GO:0061630">
    <property type="term" value="F:ubiquitin protein ligase activity"/>
    <property type="evidence" value="ECO:0007669"/>
    <property type="project" value="UniProtKB-EC"/>
</dbReference>
<reference evidence="8 9" key="1">
    <citation type="journal article" date="2019" name="Genome Biol. Evol.">
        <title>The Rhododendron genome and chromosomal organization provide insight into shared whole-genome duplications across the heath family (Ericaceae).</title>
        <authorList>
            <person name="Soza V.L."/>
            <person name="Lindsley D."/>
            <person name="Waalkes A."/>
            <person name="Ramage E."/>
            <person name="Patwardhan R.P."/>
            <person name="Burton J.N."/>
            <person name="Adey A."/>
            <person name="Kumar A."/>
            <person name="Qiu R."/>
            <person name="Shendure J."/>
            <person name="Hall B."/>
        </authorList>
    </citation>
    <scope>NUCLEOTIDE SEQUENCE [LARGE SCALE GENOMIC DNA]</scope>
    <source>
        <strain evidence="8">RSF 1966-606</strain>
    </source>
</reference>
<name>A0A6A4LUM0_9ERIC</name>
<evidence type="ECO:0000256" key="4">
    <source>
        <dbReference type="ARBA" id="ARBA00022679"/>
    </source>
</evidence>
<evidence type="ECO:0000313" key="8">
    <source>
        <dbReference type="EMBL" id="KAE9464736.1"/>
    </source>
</evidence>
<dbReference type="EC" id="2.3.2.27" evidence="3"/>
<dbReference type="InterPro" id="IPR000225">
    <property type="entry name" value="Armadillo"/>
</dbReference>
<dbReference type="PANTHER" id="PTHR45958">
    <property type="entry name" value="RING-TYPE E3 UBIQUITIN TRANSFERASE"/>
    <property type="match status" value="1"/>
</dbReference>
<feature type="domain" description="U-box" evidence="7">
    <location>
        <begin position="368"/>
        <end position="442"/>
    </location>
</feature>
<dbReference type="SMART" id="SM00185">
    <property type="entry name" value="ARM"/>
    <property type="match status" value="5"/>
</dbReference>
<comment type="pathway">
    <text evidence="2">Protein modification; protein ubiquitination.</text>
</comment>
<dbReference type="AlphaFoldDB" id="A0A6A4LUM0"/>
<evidence type="ECO:0000256" key="6">
    <source>
        <dbReference type="PROSITE-ProRule" id="PRU00259"/>
    </source>
</evidence>
<dbReference type="Gene3D" id="1.25.10.10">
    <property type="entry name" value="Leucine-rich Repeat Variant"/>
    <property type="match status" value="2"/>
</dbReference>
<sequence length="1063" mass="118227">METKRLNLYLYRGSKTLGIERRGRRSEPLPSESIALDDEVLRSPRFLVQFSEEVAVLQREPEEGREKQVPAALVEGRHWFLPSPDSLISHHSKVLSKLSFCLHITCTEMANDITISAALVPASEILYETTLALIETVNAANSVLVQKENFNKFSTYMERITLVLRELSKLDMQPSDSLKHAVEILNGEIKVAKQLALSCINRNKVYLFLNCRRIIKQLEGTTIEISRALGLLSLASLDGSSVVNDEITKLCKSMLDARYRITIAEQEILEKIESGIEERNVDRSYANNLVILIAEAVGISTEQSEVKREFEALKSEIDNDQLREDMAEALQMEQIVALLCKADMITTPEEKEVKYLSKRHSLGRQPMEPLQSFYCPITMDIMVDPVETSHGQTFERSAIEKWLEEGNKQCPLTMNPLNKSLLRSNKTLRESIEEWKDRNTMITIASLKSKVQSNEEQEVLHSLGKERIAKVDDAIEHIVHSLARKVNESKAALKLLLELSRNDAVRNLIGRVQGCILLVVTMSSSDDPQAAKDAHEILGNLSFLDENVVQMANANYFGPLLRLLSSGTESVKMMMAKTLSEVELTDHSKLSLFKDGAKGPLLQLLSHDDIEMKKVSVKALQNLSTIPQNGLQMIREGAVGQLFELLYCHRLSSTSLREQVAATIMHLAISTTAPEADQMKASIFDSEEDIFKLFSLISLTGPQVQQSIIQTFIAMCQSSSGFEIRTTLRQISATRVLVQLCELDNNPLRASAVKLFHCLTQDCDNNSFLEHVTQRCMETLLKIAKTSNDTEEIASAIGVISNLPRDSQVTEWLLNSNMLQVIFTFLATGNTYSSNQKEVVENSATALCRFTVPTNHEWQKKVAEARFIPLLVDLLVSGTSLTKKSVAISLKQLSESSSALSTPSKKKKVVFGCCLGSPDPGCCPVHSGICTPESSFCLLECDAIRPLVSVLEERDTGASEASLDALLTLIEGEQLQKGSKVLDEANAIGSIVKLLSSDSPRLQEKALKALERVFRLLDFKQKYGPSAQLPLVDITQRGTSNMKSTAAKTLAHLNVIHDQSSFF</sequence>
<dbReference type="PROSITE" id="PS51698">
    <property type="entry name" value="U_BOX"/>
    <property type="match status" value="1"/>
</dbReference>
<dbReference type="PANTHER" id="PTHR45958:SF8">
    <property type="entry name" value="U-BOX DOMAIN-CONTAINING PROTEIN 44-LIKE"/>
    <property type="match status" value="1"/>
</dbReference>
<comment type="caution">
    <text evidence="8">The sequence shown here is derived from an EMBL/GenBank/DDBJ whole genome shotgun (WGS) entry which is preliminary data.</text>
</comment>
<keyword evidence="9" id="KW-1185">Reference proteome</keyword>
<dbReference type="OrthoDB" id="7537227at2759"/>
<dbReference type="InterPro" id="IPR011989">
    <property type="entry name" value="ARM-like"/>
</dbReference>
<evidence type="ECO:0000313" key="9">
    <source>
        <dbReference type="Proteomes" id="UP000428333"/>
    </source>
</evidence>
<dbReference type="CDD" id="cd16664">
    <property type="entry name" value="RING-Ubox_PUB"/>
    <property type="match status" value="1"/>
</dbReference>
<organism evidence="8 9">
    <name type="scientific">Rhododendron williamsianum</name>
    <dbReference type="NCBI Taxonomy" id="262921"/>
    <lineage>
        <taxon>Eukaryota</taxon>
        <taxon>Viridiplantae</taxon>
        <taxon>Streptophyta</taxon>
        <taxon>Embryophyta</taxon>
        <taxon>Tracheophyta</taxon>
        <taxon>Spermatophyta</taxon>
        <taxon>Magnoliopsida</taxon>
        <taxon>eudicotyledons</taxon>
        <taxon>Gunneridae</taxon>
        <taxon>Pentapetalae</taxon>
        <taxon>asterids</taxon>
        <taxon>Ericales</taxon>
        <taxon>Ericaceae</taxon>
        <taxon>Ericoideae</taxon>
        <taxon>Rhodoreae</taxon>
        <taxon>Rhododendron</taxon>
    </lineage>
</organism>